<sequence>MMKKIATVLLGLVVTVCAQAPLTWQWTGRTHGELDWTTIETEHYRIHHHQGIEEIAREGASIAEQVRPVLLQQMNLEDIPVIDIIFTTEDEIMNGFAMWTNTTFIWVDQNDAAIWLEDEKWLYQVLSHELQHIVFFNRIKTWLPQPWSYLLSKVPGWVVEGLAEYETERWRPYRADISHKYHVLKNKMDKMDPHHDGFSKLLYWSERFGDSTIVKTLSDRNNFGLFNFEEAFKKNTGITVGQFNEDWRRHMNTYYYGYRSQKEAIEE</sequence>
<gene>
    <name evidence="1" type="ORF">METZ01_LOCUS379049</name>
</gene>
<organism evidence="1">
    <name type="scientific">marine metagenome</name>
    <dbReference type="NCBI Taxonomy" id="408172"/>
    <lineage>
        <taxon>unclassified sequences</taxon>
        <taxon>metagenomes</taxon>
        <taxon>ecological metagenomes</taxon>
    </lineage>
</organism>
<reference evidence="1" key="1">
    <citation type="submission" date="2018-05" db="EMBL/GenBank/DDBJ databases">
        <authorList>
            <person name="Lanie J.A."/>
            <person name="Ng W.-L."/>
            <person name="Kazmierczak K.M."/>
            <person name="Andrzejewski T.M."/>
            <person name="Davidsen T.M."/>
            <person name="Wayne K.J."/>
            <person name="Tettelin H."/>
            <person name="Glass J.I."/>
            <person name="Rusch D."/>
            <person name="Podicherti R."/>
            <person name="Tsui H.-C.T."/>
            <person name="Winkler M.E."/>
        </authorList>
    </citation>
    <scope>NUCLEOTIDE SEQUENCE</scope>
</reference>
<protein>
    <recommendedName>
        <fullName evidence="2">Peptidase MA-like domain-containing protein</fullName>
    </recommendedName>
</protein>
<accession>A0A382TWW6</accession>
<feature type="non-terminal residue" evidence="1">
    <location>
        <position position="267"/>
    </location>
</feature>
<name>A0A382TWW6_9ZZZZ</name>
<evidence type="ECO:0008006" key="2">
    <source>
        <dbReference type="Google" id="ProtNLM"/>
    </source>
</evidence>
<proteinExistence type="predicted"/>
<dbReference type="EMBL" id="UINC01139574">
    <property type="protein sequence ID" value="SVD26195.1"/>
    <property type="molecule type" value="Genomic_DNA"/>
</dbReference>
<evidence type="ECO:0000313" key="1">
    <source>
        <dbReference type="EMBL" id="SVD26195.1"/>
    </source>
</evidence>
<dbReference type="AlphaFoldDB" id="A0A382TWW6"/>